<feature type="transmembrane region" description="Helical" evidence="1">
    <location>
        <begin position="20"/>
        <end position="42"/>
    </location>
</feature>
<gene>
    <name evidence="2" type="ORF">G5S32_17605</name>
</gene>
<keyword evidence="1" id="KW-0812">Transmembrane</keyword>
<dbReference type="KEGG" id="vzi:G5S32_17605"/>
<dbReference type="Proteomes" id="UP000503003">
    <property type="component" value="Chromosome 2"/>
</dbReference>
<dbReference type="Pfam" id="PF11391">
    <property type="entry name" value="DUF2798"/>
    <property type="match status" value="1"/>
</dbReference>
<evidence type="ECO:0000313" key="2">
    <source>
        <dbReference type="EMBL" id="QIH43798.1"/>
    </source>
</evidence>
<dbReference type="RefSeq" id="WP_165313465.1">
    <property type="nucleotide sequence ID" value="NZ_CP049332.1"/>
</dbReference>
<dbReference type="InterPro" id="IPR021529">
    <property type="entry name" value="DUF2798"/>
</dbReference>
<dbReference type="EMBL" id="CP049332">
    <property type="protein sequence ID" value="QIH43798.1"/>
    <property type="molecule type" value="Genomic_DNA"/>
</dbReference>
<accession>A0A6G7CP51</accession>
<feature type="transmembrane region" description="Helical" evidence="1">
    <location>
        <begin position="100"/>
        <end position="119"/>
    </location>
</feature>
<dbReference type="AlphaFoldDB" id="A0A6G7CP51"/>
<proteinExistence type="predicted"/>
<reference evidence="2 3" key="1">
    <citation type="submission" date="2020-02" db="EMBL/GenBank/DDBJ databases">
        <title>A complete genome of a marine bacterium Vibrio sp. ZWAL4003 isolated from the mangrove sediment with the ability to degrade polysaccharides.</title>
        <authorList>
            <person name="Wu J."/>
            <person name="Qu W."/>
            <person name="Zeng R."/>
        </authorList>
    </citation>
    <scope>NUCLEOTIDE SEQUENCE [LARGE SCALE GENOMIC DNA]</scope>
    <source>
        <strain evidence="2 3">ZWAL4003</strain>
    </source>
</reference>
<name>A0A6G7CP51_9VIBR</name>
<feature type="transmembrane region" description="Helical" evidence="1">
    <location>
        <begin position="63"/>
        <end position="88"/>
    </location>
</feature>
<keyword evidence="1" id="KW-0472">Membrane</keyword>
<evidence type="ECO:0000256" key="1">
    <source>
        <dbReference type="SAM" id="Phobius"/>
    </source>
</evidence>
<keyword evidence="3" id="KW-1185">Reference proteome</keyword>
<sequence length="136" mass="14577">MTTYNTYLHAATGHVNIVSALTSITFVAIFAVAFAIDWYVVAPIVKGLVKKMTTEQTPFIKKVMLISSLMVLFMCTAMSLIATIAQGYEGSLLAAYAKTFALNIVVALPLQFVVVGPIARAAFFKVFPPVAVPAVS</sequence>
<organism evidence="2 3">
    <name type="scientific">Vibrio ziniensis</name>
    <dbReference type="NCBI Taxonomy" id="2711221"/>
    <lineage>
        <taxon>Bacteria</taxon>
        <taxon>Pseudomonadati</taxon>
        <taxon>Pseudomonadota</taxon>
        <taxon>Gammaproteobacteria</taxon>
        <taxon>Vibrionales</taxon>
        <taxon>Vibrionaceae</taxon>
        <taxon>Vibrio</taxon>
    </lineage>
</organism>
<protein>
    <submittedName>
        <fullName evidence="2">DUF2798 domain-containing protein</fullName>
    </submittedName>
</protein>
<evidence type="ECO:0000313" key="3">
    <source>
        <dbReference type="Proteomes" id="UP000503003"/>
    </source>
</evidence>
<keyword evidence="1" id="KW-1133">Transmembrane helix</keyword>